<dbReference type="Pfam" id="PF11379">
    <property type="entry name" value="DUF3182"/>
    <property type="match status" value="1"/>
</dbReference>
<evidence type="ECO:0000313" key="2">
    <source>
        <dbReference type="Proteomes" id="UP001184230"/>
    </source>
</evidence>
<evidence type="ECO:0000313" key="1">
    <source>
        <dbReference type="EMBL" id="MDR6536909.1"/>
    </source>
</evidence>
<comment type="caution">
    <text evidence="1">The sequence shown here is derived from an EMBL/GenBank/DDBJ whole genome shotgun (WGS) entry which is preliminary data.</text>
</comment>
<protein>
    <recommendedName>
        <fullName evidence="3">ATP-grasp domain-containing protein</fullName>
    </recommendedName>
</protein>
<reference evidence="1 2" key="1">
    <citation type="submission" date="2023-07" db="EMBL/GenBank/DDBJ databases">
        <title>Sorghum-associated microbial communities from plants grown in Nebraska, USA.</title>
        <authorList>
            <person name="Schachtman D."/>
        </authorList>
    </citation>
    <scope>NUCLEOTIDE SEQUENCE [LARGE SCALE GENOMIC DNA]</scope>
    <source>
        <strain evidence="1 2">DS1781</strain>
    </source>
</reference>
<accession>A0ABU1NEM1</accession>
<dbReference type="Proteomes" id="UP001184230">
    <property type="component" value="Unassembled WGS sequence"/>
</dbReference>
<keyword evidence="2" id="KW-1185">Reference proteome</keyword>
<organism evidence="1 2">
    <name type="scientific">Variovorax soli</name>
    <dbReference type="NCBI Taxonomy" id="376815"/>
    <lineage>
        <taxon>Bacteria</taxon>
        <taxon>Pseudomonadati</taxon>
        <taxon>Pseudomonadota</taxon>
        <taxon>Betaproteobacteria</taxon>
        <taxon>Burkholderiales</taxon>
        <taxon>Comamonadaceae</taxon>
        <taxon>Variovorax</taxon>
    </lineage>
</organism>
<dbReference type="SUPFAM" id="SSF56059">
    <property type="entry name" value="Glutathione synthetase ATP-binding domain-like"/>
    <property type="match status" value="1"/>
</dbReference>
<dbReference type="RefSeq" id="WP_309902366.1">
    <property type="nucleotide sequence ID" value="NZ_JAVDRF010000005.1"/>
</dbReference>
<name>A0ABU1NEM1_9BURK</name>
<sequence length="391" mass="41314">MVTPIFSALPGGAQTLPGEGAVLGEPDLEGTVVALTADHHAYASEHERATRAQIAWRLARLKKSRFEGEYDSARSYAAPVYFVPSDTLVGDALPSALGIASHHALFGGVVPHPFVLTKALVHPLVDPAAAAPPGWSHAFAGQVAHAVLQGFSVFAREDASRAGLRLLEQGAVRVKPVRATGGRGQTVVRDRHALEECLAAMDAAEIAEHGLVLEENLEQPVTYSVGQVHVGRAIASYYGCQRLTTDNHGHKVYGGSDLTVARGGFDALLTLSFPEEIRLAVEQARSLHRAVAGAFPGFFASRINYDVAQGTSSAGRWCSGVLEQSWRVGGASGAEIAALEVFEEQPERGVVNASCFEVYGDGVVPPPNACVYFSGVDASIGPITKYTVVEP</sequence>
<dbReference type="InterPro" id="IPR021519">
    <property type="entry name" value="DUF3182"/>
</dbReference>
<evidence type="ECO:0008006" key="3">
    <source>
        <dbReference type="Google" id="ProtNLM"/>
    </source>
</evidence>
<dbReference type="EMBL" id="JAVDRF010000005">
    <property type="protein sequence ID" value="MDR6536909.1"/>
    <property type="molecule type" value="Genomic_DNA"/>
</dbReference>
<proteinExistence type="predicted"/>
<gene>
    <name evidence="1" type="ORF">J2739_002682</name>
</gene>